<name>A0AAP0RBK5_LIQFO</name>
<dbReference type="PANTHER" id="PTHR48429">
    <property type="entry name" value="AGENET DOMAIN-CONTAINING PROTEIN"/>
    <property type="match status" value="1"/>
</dbReference>
<gene>
    <name evidence="3" type="ORF">L1049_021907</name>
</gene>
<feature type="compositionally biased region" description="Low complexity" evidence="1">
    <location>
        <begin position="2262"/>
        <end position="2275"/>
    </location>
</feature>
<dbReference type="Proteomes" id="UP001415857">
    <property type="component" value="Unassembled WGS sequence"/>
</dbReference>
<dbReference type="Pfam" id="PF05641">
    <property type="entry name" value="Agenet"/>
    <property type="match status" value="1"/>
</dbReference>
<feature type="region of interest" description="Disordered" evidence="1">
    <location>
        <begin position="2249"/>
        <end position="2275"/>
    </location>
</feature>
<evidence type="ECO:0000256" key="1">
    <source>
        <dbReference type="SAM" id="MobiDB-lite"/>
    </source>
</evidence>
<feature type="compositionally biased region" description="Polar residues" evidence="1">
    <location>
        <begin position="1066"/>
        <end position="1075"/>
    </location>
</feature>
<feature type="region of interest" description="Disordered" evidence="1">
    <location>
        <begin position="2058"/>
        <end position="2146"/>
    </location>
</feature>
<dbReference type="InterPro" id="IPR014002">
    <property type="entry name" value="Agenet_dom_plant"/>
</dbReference>
<feature type="domain" description="Agenet" evidence="2">
    <location>
        <begin position="1770"/>
        <end position="1834"/>
    </location>
</feature>
<feature type="compositionally biased region" description="Basic and acidic residues" evidence="1">
    <location>
        <begin position="804"/>
        <end position="817"/>
    </location>
</feature>
<evidence type="ECO:0000313" key="3">
    <source>
        <dbReference type="EMBL" id="KAK9274656.1"/>
    </source>
</evidence>
<dbReference type="CDD" id="cd20405">
    <property type="entry name" value="Tudor_Agenet_AtDUF_rpt1_3"/>
    <property type="match status" value="1"/>
</dbReference>
<evidence type="ECO:0000259" key="2">
    <source>
        <dbReference type="SMART" id="SM00743"/>
    </source>
</evidence>
<sequence length="2275" mass="243594">MDYDDNDFQGQNPQLAGEGSTKFSSVLRPYALPKFDFDDSLQGHLRFDNLVETEVFLGIESQEDSQWIDDFSRGSSGIEFSSSAAESCSISRRNNVWSEATSSESVEMLLKSVGQEEMIPGQTIIEESDACDELGSSTKKMEPSLKQDDKVLSKVGDIIDSGPSLPPDEIQKNFSGLNKDAGGGVLQVEDTFQGHEGEPSTYGSSSDLDPNSVGEKHGLPLTEENLLINSKCNVANQREVDMSLVGSLDNRAQEDTSGSRMQVDNLVTSLQNIGTDIGQLNNQEASHQVNDTSDEIADGLQKDNGEGKEESHVLSKEVQLDDHNMEGYAVESGTYSLEKSLSLMSKVKSKGEQNAVETSINNVEEPFSMIVRGDSHLQIVEGCSEDVCPIIPVHSSKCKGVVLSNDTEIGDHFKDKMLERSPVSLGDDKSFEGHAVDFSNSTSGICSRVELKKDSLSQMTYGPGSFVDKKEELLESGNQMDSVISASNSEASLLSVEGNKDGSSNSHKGDLSGLKVVLSSAELIREPPTTETTKSLEGVTNAFGVCREESNGDDRVSSSILTETTICEENVVSKQGDVSNCDRDVSVVEKESAKLPIDSSDKDCENVGSLITDKKVGSSPLGEGSTKNEVIVRKSQSDTSAGNEPASDVALEDANLVSNDTSDRVLLPSGNVVTNVEVVNRKDEKRLPALVVDFTHLDNKEEAATGISTKASLSTLNECSQVASELGPVSEFEKGVSSDTTGQLIYEMAERPAMVEICNTANQSDPQEAVADKINQEYSKEVSVLGDSKVKEDRGAELVAFGNREEETMKENHEEASSKVAGDASNSPEGSFSPVCMSECDPKSRMLEGGSSCLDSDKPSCGSPTVISCTELSKSDKEKHKGFKGPLDQSVPLSEVNDGAANKVCSISQDLKENDASKDERSFSFEVSPLADLSERDTGKGWQPFTSIQASKVSPIVEGSPSVSGLGQMDSKVAQQIGRGSPRVSDGQAVIGGSRGTPERKTRRASGKATGRESAKKGNMKEATPARQSERVDKSCIVSPSPPSSCQLVQSEEMQHSGHVERNNRKPSNVFTTPSSSLPDLNTSASLPAVFQQPFTDLQQVQLRAQIFVYGSLIQGTAPDEACMISAFGGSDGGRGIWENAWRVSVERLHGQKTLPSNPETPLQPRSELRFTGARGPDQANKQGALQSKVISSPIGRGGSKSTPSPVVNPMIPLSSPLWSITNPSCDGLQTSGMPRGTVMDHNQAHSPLHPYQTPPVRNFVGHNTSWLSQSPFTGPWVASPQTSAFDASARFSALPITETVKLTPVREHVSGIKHVSPSPIVHSGGPTSVFPGSSPLLDVKKTTASASQHSADPKPRKRKKVPVAEDISQIPLLPQTQAEPVSASGVSSHLSTSVAVTAPACFVSKSTAGKKFTAASPTSSTDHPKIGDRDVEQRVILSQDTLNKVKEAKLQAEDAAALAAAAVNHSQGIWSQLDKQNNSESIADVEAKLASAAVAIAAAASVAKAAAAAAKLASEAALQAKLMAEEALISSGNGNLGQINVIPLSDGVHIMGKATPASILKGENGANSSSSIIVAAREAARRRVEAASAASKRAENLDAIVKAAELAAEAVTQAGKIVAMGDPLPLSELIAAGPEGYWKLPQVSSEPVVKSNMNREQSNIDPVEDGPDGSAKHSKGGTSDEKETQNTNHGKQPTLRELSREFTEDHMRLDAISGPVTNEERDSRGQKGRKGSDLAKTIGVVPESEIGSRSTSMAPQNEYEKVVGTSTENSIKEGSLVEVFKDGDGFRAAWFSASVLSFKNGEAYVCYTEILSEEGSGKLKEWVALEGEGDKAPRVRIAHPMTTVQYEGTRKRRREAMGNYAWSVGDRVDAWIRDCWWEGVITDKNKKDETTLTVHFPAQGETSVIKAWHLRPSLIWKDGQWIEWSSLRENDRSSHEGDTPREKRLKLGSPAVVTKGKDKMSKATDVVESGMPEESRLMALSANEKVFNVGRNSRDENKPDALRTMRTGLQKEGSRVVFGVPKPGKKRKFMEVSKHYVADRSSKVNEANDSVKVTKYLMPQGSGSRGWKNNSKIDSREKRVAESKPRVLKSGKPQGVSSRGIPQKDNFLTSAASAPHDSIVTDHRANIKDSVSHDENASGKQSLTEFGSFSTAEGAAQGPILFSSLALPSDDHSSKKIPTSNSKSERANKGKLAPSGGKLAKIEEDKVYNGNSGKAIPEVVEPRRSVRRIQPTSRLLEGLQSSLIVSKIPAVSHDKGHKSQNRSASSSRGGNNHG</sequence>
<dbReference type="EMBL" id="JBBPBK010000011">
    <property type="protein sequence ID" value="KAK9274656.1"/>
    <property type="molecule type" value="Genomic_DNA"/>
</dbReference>
<evidence type="ECO:0000313" key="4">
    <source>
        <dbReference type="Proteomes" id="UP001415857"/>
    </source>
</evidence>
<feature type="region of interest" description="Disordered" evidence="1">
    <location>
        <begin position="194"/>
        <end position="218"/>
    </location>
</feature>
<proteinExistence type="predicted"/>
<dbReference type="CDD" id="cd20403">
    <property type="entry name" value="Tudor_Agenet_FMRP-like_rpt2"/>
    <property type="match status" value="1"/>
</dbReference>
<feature type="compositionally biased region" description="Basic and acidic residues" evidence="1">
    <location>
        <begin position="1010"/>
        <end position="1020"/>
    </location>
</feature>
<feature type="region of interest" description="Disordered" evidence="1">
    <location>
        <begin position="1"/>
        <end position="20"/>
    </location>
</feature>
<feature type="region of interest" description="Disordered" evidence="1">
    <location>
        <begin position="804"/>
        <end position="833"/>
    </location>
</feature>
<protein>
    <recommendedName>
        <fullName evidence="2">Agenet domain-containing protein</fullName>
    </recommendedName>
</protein>
<dbReference type="InterPro" id="IPR055274">
    <property type="entry name" value="SWO1"/>
</dbReference>
<feature type="region of interest" description="Disordered" evidence="1">
    <location>
        <begin position="1708"/>
        <end position="1734"/>
    </location>
</feature>
<feature type="domain" description="Agenet" evidence="2">
    <location>
        <begin position="1861"/>
        <end position="1919"/>
    </location>
</feature>
<organism evidence="3 4">
    <name type="scientific">Liquidambar formosana</name>
    <name type="common">Formosan gum</name>
    <dbReference type="NCBI Taxonomy" id="63359"/>
    <lineage>
        <taxon>Eukaryota</taxon>
        <taxon>Viridiplantae</taxon>
        <taxon>Streptophyta</taxon>
        <taxon>Embryophyta</taxon>
        <taxon>Tracheophyta</taxon>
        <taxon>Spermatophyta</taxon>
        <taxon>Magnoliopsida</taxon>
        <taxon>eudicotyledons</taxon>
        <taxon>Gunneridae</taxon>
        <taxon>Pentapetalae</taxon>
        <taxon>Saxifragales</taxon>
        <taxon>Altingiaceae</taxon>
        <taxon>Liquidambar</taxon>
    </lineage>
</organism>
<feature type="region of interest" description="Disordered" evidence="1">
    <location>
        <begin position="1316"/>
        <end position="1364"/>
    </location>
</feature>
<dbReference type="SMART" id="SM00743">
    <property type="entry name" value="Agenet"/>
    <property type="match status" value="2"/>
</dbReference>
<feature type="compositionally biased region" description="Polar residues" evidence="1">
    <location>
        <begin position="1180"/>
        <end position="1191"/>
    </location>
</feature>
<feature type="region of interest" description="Disordered" evidence="1">
    <location>
        <begin position="872"/>
        <end position="895"/>
    </location>
</feature>
<comment type="caution">
    <text evidence="3">The sequence shown here is derived from an EMBL/GenBank/DDBJ whole genome shotgun (WGS) entry which is preliminary data.</text>
</comment>
<feature type="compositionally biased region" description="Basic and acidic residues" evidence="1">
    <location>
        <begin position="1719"/>
        <end position="1734"/>
    </location>
</feature>
<feature type="region of interest" description="Disordered" evidence="1">
    <location>
        <begin position="2164"/>
        <end position="2232"/>
    </location>
</feature>
<reference evidence="3 4" key="1">
    <citation type="journal article" date="2024" name="Plant J.">
        <title>Genome sequences and population genomics reveal climatic adaptation and genomic divergence between two closely related sweetgum species.</title>
        <authorList>
            <person name="Xu W.Q."/>
            <person name="Ren C.Q."/>
            <person name="Zhang X.Y."/>
            <person name="Comes H.P."/>
            <person name="Liu X.H."/>
            <person name="Li Y.G."/>
            <person name="Kettle C.J."/>
            <person name="Jalonen R."/>
            <person name="Gaisberger H."/>
            <person name="Ma Y.Z."/>
            <person name="Qiu Y.X."/>
        </authorList>
    </citation>
    <scope>NUCLEOTIDE SEQUENCE [LARGE SCALE GENOMIC DNA]</scope>
    <source>
        <strain evidence="3">Hangzhou</strain>
    </source>
</reference>
<feature type="region of interest" description="Disordered" evidence="1">
    <location>
        <begin position="1150"/>
        <end position="1208"/>
    </location>
</feature>
<feature type="compositionally biased region" description="Basic and acidic residues" evidence="1">
    <location>
        <begin position="2120"/>
        <end position="2138"/>
    </location>
</feature>
<feature type="compositionally biased region" description="Basic and acidic residues" evidence="1">
    <location>
        <begin position="1053"/>
        <end position="1064"/>
    </location>
</feature>
<feature type="compositionally biased region" description="Basic and acidic residues" evidence="1">
    <location>
        <begin position="2072"/>
        <end position="2086"/>
    </location>
</feature>
<dbReference type="InterPro" id="IPR008395">
    <property type="entry name" value="Agenet-like_dom"/>
</dbReference>
<keyword evidence="4" id="KW-1185">Reference proteome</keyword>
<accession>A0AAP0RBK5</accession>
<dbReference type="PANTHER" id="PTHR48429:SF1">
    <property type="entry name" value="AGENET DOMAIN-CONTAINING PROTEIN"/>
    <property type="match status" value="1"/>
</dbReference>
<feature type="region of interest" description="Disordered" evidence="1">
    <location>
        <begin position="1649"/>
        <end position="1696"/>
    </location>
</feature>
<feature type="compositionally biased region" description="Polar residues" evidence="1">
    <location>
        <begin position="1652"/>
        <end position="1661"/>
    </location>
</feature>
<feature type="region of interest" description="Disordered" evidence="1">
    <location>
        <begin position="975"/>
        <end position="1075"/>
    </location>
</feature>